<evidence type="ECO:0000313" key="2">
    <source>
        <dbReference type="EMBL" id="MFK2877587.1"/>
    </source>
</evidence>
<protein>
    <submittedName>
        <fullName evidence="2">Uncharacterized protein</fullName>
    </submittedName>
</protein>
<dbReference type="Proteomes" id="UP001620339">
    <property type="component" value="Unassembled WGS sequence"/>
</dbReference>
<proteinExistence type="predicted"/>
<name>A0ABW8J5M2_9GAMM</name>
<evidence type="ECO:0000256" key="1">
    <source>
        <dbReference type="SAM" id="Phobius"/>
    </source>
</evidence>
<keyword evidence="1" id="KW-0472">Membrane</keyword>
<dbReference type="EMBL" id="JADIKK010000008">
    <property type="protein sequence ID" value="MFK2877587.1"/>
    <property type="molecule type" value="Genomic_DNA"/>
</dbReference>
<sequence length="81" mass="8592">MIARCLAGVLLGFTLAAALPALLMRVLPDGSAWLIPLLILFFPLWIAFMAGAYAARSGTRAWLALGSANAAAFLALWLLPH</sequence>
<feature type="transmembrane region" description="Helical" evidence="1">
    <location>
        <begin position="61"/>
        <end position="79"/>
    </location>
</feature>
<keyword evidence="1" id="KW-0812">Transmembrane</keyword>
<keyword evidence="3" id="KW-1185">Reference proteome</keyword>
<evidence type="ECO:0000313" key="3">
    <source>
        <dbReference type="Proteomes" id="UP001620339"/>
    </source>
</evidence>
<feature type="transmembrane region" description="Helical" evidence="1">
    <location>
        <begin position="34"/>
        <end position="54"/>
    </location>
</feature>
<gene>
    <name evidence="2" type="ORF">ISP25_10950</name>
</gene>
<accession>A0ABW8J5M2</accession>
<reference evidence="2 3" key="1">
    <citation type="submission" date="2020-10" db="EMBL/GenBank/DDBJ databases">
        <title>Phylogeny of dyella-like bacteria.</title>
        <authorList>
            <person name="Fu J."/>
        </authorList>
    </citation>
    <scope>NUCLEOTIDE SEQUENCE [LARGE SCALE GENOMIC DNA]</scope>
    <source>
        <strain evidence="2 3">KACC 19113</strain>
    </source>
</reference>
<dbReference type="RefSeq" id="WP_404613869.1">
    <property type="nucleotide sequence ID" value="NZ_JADIKK010000008.1"/>
</dbReference>
<comment type="caution">
    <text evidence="2">The sequence shown here is derived from an EMBL/GenBank/DDBJ whole genome shotgun (WGS) entry which is preliminary data.</text>
</comment>
<organism evidence="2 3">
    <name type="scientific">Rhodanobacter hydrolyticus</name>
    <dbReference type="NCBI Taxonomy" id="2250595"/>
    <lineage>
        <taxon>Bacteria</taxon>
        <taxon>Pseudomonadati</taxon>
        <taxon>Pseudomonadota</taxon>
        <taxon>Gammaproteobacteria</taxon>
        <taxon>Lysobacterales</taxon>
        <taxon>Rhodanobacteraceae</taxon>
        <taxon>Rhodanobacter</taxon>
    </lineage>
</organism>
<keyword evidence="1" id="KW-1133">Transmembrane helix</keyword>